<dbReference type="Proteomes" id="UP000280270">
    <property type="component" value="Unassembled WGS sequence"/>
</dbReference>
<evidence type="ECO:0008006" key="3">
    <source>
        <dbReference type="Google" id="ProtNLM"/>
    </source>
</evidence>
<dbReference type="AlphaFoldDB" id="A0AB37NS72"/>
<reference evidence="1 2" key="1">
    <citation type="journal article" date="2018" name="BMC Genomics">
        <title>Genes significantly associated with lineage II food isolates of Listeria monocytogenes.</title>
        <authorList>
            <person name="Pirone-Davies C."/>
            <person name="Chen Y."/>
            <person name="Pightling A."/>
            <person name="Ryan G."/>
            <person name="Wang Y."/>
            <person name="Yao K."/>
            <person name="Hoffmann M."/>
            <person name="Allard M.W."/>
        </authorList>
    </citation>
    <scope>NUCLEOTIDE SEQUENCE [LARGE SCALE GENOMIC DNA]</scope>
    <source>
        <strain evidence="1 2">CFSAN028761</strain>
    </source>
</reference>
<dbReference type="InterPro" id="IPR029060">
    <property type="entry name" value="PIN-like_dom_sf"/>
</dbReference>
<gene>
    <name evidence="1" type="ORF">AE233_01315</name>
</gene>
<dbReference type="RefSeq" id="WP_120139831.1">
    <property type="nucleotide sequence ID" value="NZ_QUQA01000010.1"/>
</dbReference>
<evidence type="ECO:0000313" key="1">
    <source>
        <dbReference type="EMBL" id="RKC01059.1"/>
    </source>
</evidence>
<name>A0AB37NS72_LISMN</name>
<dbReference type="EMBL" id="QUQA01000010">
    <property type="protein sequence ID" value="RKC01059.1"/>
    <property type="molecule type" value="Genomic_DNA"/>
</dbReference>
<comment type="caution">
    <text evidence="1">The sequence shown here is derived from an EMBL/GenBank/DDBJ whole genome shotgun (WGS) entry which is preliminary data.</text>
</comment>
<dbReference type="Pfam" id="PF14367">
    <property type="entry name" value="DUF4411"/>
    <property type="match status" value="1"/>
</dbReference>
<organism evidence="1 2">
    <name type="scientific">Listeria monocytogenes</name>
    <dbReference type="NCBI Taxonomy" id="1639"/>
    <lineage>
        <taxon>Bacteria</taxon>
        <taxon>Bacillati</taxon>
        <taxon>Bacillota</taxon>
        <taxon>Bacilli</taxon>
        <taxon>Bacillales</taxon>
        <taxon>Listeriaceae</taxon>
        <taxon>Listeria</taxon>
    </lineage>
</organism>
<dbReference type="SUPFAM" id="SSF88723">
    <property type="entry name" value="PIN domain-like"/>
    <property type="match status" value="1"/>
</dbReference>
<dbReference type="InterPro" id="IPR016541">
    <property type="entry name" value="UCP008505"/>
</dbReference>
<proteinExistence type="predicted"/>
<dbReference type="PIRSF" id="PIRSF008505">
    <property type="entry name" value="UCP008505"/>
    <property type="match status" value="1"/>
</dbReference>
<evidence type="ECO:0000313" key="2">
    <source>
        <dbReference type="Proteomes" id="UP000280270"/>
    </source>
</evidence>
<dbReference type="Gene3D" id="3.40.50.1010">
    <property type="entry name" value="5'-nuclease"/>
    <property type="match status" value="1"/>
</dbReference>
<accession>A0AB37NS72</accession>
<sequence length="168" mass="19998">MTKYLLDTNIYISFYDRYYKYNFFPSFWSKFETIINECIIIPKIVVNEQTQNEWFKDWLRNNYTESIYDHKKYFSEWSNILSSIAENPVYNDGALTSDNGWAHEKIADPWIIAIAKIEGLTLVTEERKHPHLNPAKPSGSVKIPDICKDFNVRCITMNEFFEEIKFKI</sequence>
<protein>
    <recommendedName>
        <fullName evidence="3">DUF4411 family protein</fullName>
    </recommendedName>
</protein>